<dbReference type="FunFam" id="3.30.500.10:FF:000001">
    <property type="entry name" value="H-2 class I histocompatibility antigen, alpha chain"/>
    <property type="match status" value="1"/>
</dbReference>
<evidence type="ECO:0000256" key="15">
    <source>
        <dbReference type="ARBA" id="ARBA00037817"/>
    </source>
</evidence>
<dbReference type="InterPro" id="IPR001478">
    <property type="entry name" value="PDZ"/>
</dbReference>
<comment type="similarity">
    <text evidence="16">Belongs to the MHC class I family.</text>
</comment>
<dbReference type="GO" id="GO:0005615">
    <property type="term" value="C:extracellular space"/>
    <property type="evidence" value="ECO:0007669"/>
    <property type="project" value="TreeGrafter"/>
</dbReference>
<feature type="region of interest" description="Disordered" evidence="17">
    <location>
        <begin position="957"/>
        <end position="990"/>
    </location>
</feature>
<feature type="compositionally biased region" description="Low complexity" evidence="17">
    <location>
        <begin position="152"/>
        <end position="161"/>
    </location>
</feature>
<dbReference type="SMART" id="SM01023">
    <property type="entry name" value="BAF"/>
    <property type="match status" value="1"/>
</dbReference>
<keyword evidence="11 18" id="KW-0472">Membrane</keyword>
<evidence type="ECO:0000256" key="11">
    <source>
        <dbReference type="ARBA" id="ARBA00023136"/>
    </source>
</evidence>
<feature type="region of interest" description="Disordered" evidence="17">
    <location>
        <begin position="1007"/>
        <end position="1043"/>
    </location>
</feature>
<keyword evidence="13" id="KW-0325">Glycoprotein</keyword>
<feature type="region of interest" description="Disordered" evidence="17">
    <location>
        <begin position="48"/>
        <end position="97"/>
    </location>
</feature>
<dbReference type="GO" id="GO:0002474">
    <property type="term" value="P:antigen processing and presentation of peptide antigen via MHC class I"/>
    <property type="evidence" value="ECO:0007669"/>
    <property type="project" value="UniProtKB-KW"/>
</dbReference>
<dbReference type="PANTHER" id="PTHR16675:SF242">
    <property type="entry name" value="MAJOR HISTOCOMPATIBILITY COMPLEX CLASS I-RELATED GENE PROTEIN"/>
    <property type="match status" value="1"/>
</dbReference>
<dbReference type="InterPro" id="IPR007110">
    <property type="entry name" value="Ig-like_dom"/>
</dbReference>
<keyword evidence="10" id="KW-1064">Adaptive immunity</keyword>
<sequence length="1550" mass="169507">MTTSQKHRDFVAETMGEKPVRSLAGVGKVLGDLFLLLKYSTLPIQVLSRKPKTGSRTTSPMPVTSVEERNDPEPQPDNGLFSRPWPFPPPKPPRLYRMQLHGPSVLESKVRALKEKMTAGKQGVSPTTHEQSSPKKSTCQRVKPGRDRISEDSSLSESVVVPYVQNLPGGHLGSSVNKEEPMRNGGSRPLSSAPELECRNGQSPLPPEVVWLVPGRERDLPPGPDSSAESPSHGVSPGCPAEPGPCKIACIPSLKKGRPDSLQDGLVTVGDLDSTSLIPEKAFVPRTAPLGTLWKARDLGTLGIGGNALSLTDQVERNRLLLQEMLKVSEQSSPKVAPPAWAPSWDRTAPERPAGDVGWESGIFLQDSEQNRTFGPKPEAVLSTRHEEAKHLLQHSRMKARTRPLRASHDIVPTIAPGSRDGRRSPALGPRTTFACGDSLQSGSPTAPSSGESSSGQWPKRGLSPSHVRFEDEPAYEAEFRHLKRLQQYQHQVLSTVLQAAGQGPLRSKPDLADYMNQKVAMGTFHRLRESQDRRGHAPLPPSGASERKFQACSHCPESQRPDPGVLEELQAACGVEGTLCVSHSSRGLSSPFQLLLAEPGLHTERLRETHAGETTTSPEEGDSALDSTDTSDGCRTDREEAGTSLPNRAGRQTRGSNPRQRDSRPQGGLRWSRKAKTELLCGLQAWRHSLGVDDMEVGDEVKEVAGHRPVGTQFLKEDAVPKPPPLESEMAFLGSQRQPGPGLGNNQAYPVDFRAPCKPPSSTTSSMKLAPSRSGRADQVTESHEYLETVHTSSLQQNHAHPTASNPTLQPATSPPPEGWISLRATSPVSHRNAGMAGPCRPGEQEEPVGIPLPLSPPRTVVLRTCGLSPPQTQPSIPQVRHPLLGLSSNNRNSCIPVGQQEPWEMAVHRGREERDPCDQEPDPPLESSRDGGHQGPLGLADVATFNSVGITLTLTSEEPESCQEAEEDLQRAESSSGRHMLSGQKKRSSIASTLGLKKLFSALGQTSRPKLGKSRSRSVEHLQPDAPGSASHTSAPKVKRAPSLQSFHLVSSSRQHQKAASFQNLHSLLSGRGNRSSLYLVEGPEYPSAPGRLAKAPPRRALSVEDVGVPSLARTVGRVVAVFPDGTSLLQLQRSPAGTFGFRVGSGKGRRDSGLYVQEMADLDTAKLYSGLLGVGDEILEVNGAKVAGLGLAHIKELLAHSESLKGQASRSSSHTAGTHSLRYFRLGLSDPSHGVPEFVSVGYVDSYPITSYDSVTRRKEPRAPWMVENLTPDHWDRYTQLLRGWQQRFKEELRHLQRHYNHSGFHTYQRMIGCELLEDGSTTGFLQYAYDGQDFIVFNKDTLSWVAVDNVAHITKRAWEANQHELQYQKNWLEKECIAWLKRFLEYGKDTLQRTEPPLVRTNLQETLPGITTLFCRAHGFYPPEISMMWMKNGEEIVQEVDYGDILPSGDGTYQTWVSLELDPQSSDIYSCQVEHCGLQMVIQAPQEWKIILLVTRVVPVAIGLAIVLAGVGILAWRRRRGDQNPVGVQASKNPPARLMLCFTIPS</sequence>
<evidence type="ECO:0000259" key="20">
    <source>
        <dbReference type="PROSITE" id="PS50835"/>
    </source>
</evidence>
<evidence type="ECO:0000256" key="5">
    <source>
        <dbReference type="ARBA" id="ARBA00022692"/>
    </source>
</evidence>
<feature type="region of interest" description="Disordered" evidence="17">
    <location>
        <begin position="755"/>
        <end position="822"/>
    </location>
</feature>
<feature type="region of interest" description="Disordered" evidence="17">
    <location>
        <begin position="334"/>
        <end position="353"/>
    </location>
</feature>
<feature type="region of interest" description="Disordered" evidence="17">
    <location>
        <begin position="611"/>
        <end position="674"/>
    </location>
</feature>
<feature type="compositionally biased region" description="Basic and acidic residues" evidence="17">
    <location>
        <begin position="910"/>
        <end position="919"/>
    </location>
</feature>
<dbReference type="GO" id="GO:0042612">
    <property type="term" value="C:MHC class I protein complex"/>
    <property type="evidence" value="ECO:0007669"/>
    <property type="project" value="UniProtKB-KW"/>
</dbReference>
<organism evidence="21 22">
    <name type="scientific">Fukomys damarensis</name>
    <name type="common">Damaraland mole rat</name>
    <name type="synonym">Cryptomys damarensis</name>
    <dbReference type="NCBI Taxonomy" id="885580"/>
    <lineage>
        <taxon>Eukaryota</taxon>
        <taxon>Metazoa</taxon>
        <taxon>Chordata</taxon>
        <taxon>Craniata</taxon>
        <taxon>Vertebrata</taxon>
        <taxon>Euteleostomi</taxon>
        <taxon>Mammalia</taxon>
        <taxon>Eutheria</taxon>
        <taxon>Euarchontoglires</taxon>
        <taxon>Glires</taxon>
        <taxon>Rodentia</taxon>
        <taxon>Hystricomorpha</taxon>
        <taxon>Bathyergidae</taxon>
        <taxon>Fukomys</taxon>
    </lineage>
</organism>
<dbReference type="InterPro" id="IPR001039">
    <property type="entry name" value="MHC_I_a_a1/a2"/>
</dbReference>
<dbReference type="GO" id="GO:0000139">
    <property type="term" value="C:Golgi membrane"/>
    <property type="evidence" value="ECO:0007669"/>
    <property type="project" value="UniProtKB-SubCell"/>
</dbReference>
<feature type="compositionally biased region" description="Low complexity" evidence="17">
    <location>
        <begin position="442"/>
        <end position="459"/>
    </location>
</feature>
<dbReference type="Gene3D" id="1.10.150.40">
    <property type="entry name" value="Barrier-to-autointegration factor, BAF"/>
    <property type="match status" value="1"/>
</dbReference>
<keyword evidence="8" id="KW-0391">Immunity</keyword>
<dbReference type="Proteomes" id="UP000028990">
    <property type="component" value="Unassembled WGS sequence"/>
</dbReference>
<dbReference type="FunFam" id="2.30.42.10:FF:000215">
    <property type="entry name" value="uncharacterized protein KIAA1614 homolog"/>
    <property type="match status" value="1"/>
</dbReference>
<dbReference type="InterPro" id="IPR003006">
    <property type="entry name" value="Ig/MHC_CS"/>
</dbReference>
<evidence type="ECO:0000256" key="16">
    <source>
        <dbReference type="RuleBase" id="RU004439"/>
    </source>
</evidence>
<feature type="compositionally biased region" description="Acidic residues" evidence="17">
    <location>
        <begin position="959"/>
        <end position="969"/>
    </location>
</feature>
<feature type="domain" description="Ig-like" evidence="20">
    <location>
        <begin position="1400"/>
        <end position="1479"/>
    </location>
</feature>
<dbReference type="GO" id="GO:0009897">
    <property type="term" value="C:external side of plasma membrane"/>
    <property type="evidence" value="ECO:0007669"/>
    <property type="project" value="TreeGrafter"/>
</dbReference>
<keyword evidence="6" id="KW-0732">Signal</keyword>
<keyword evidence="14" id="KW-0393">Immunoglobulin domain</keyword>
<evidence type="ECO:0000256" key="12">
    <source>
        <dbReference type="ARBA" id="ARBA00023157"/>
    </source>
</evidence>
<keyword evidence="9 18" id="KW-1133">Transmembrane helix</keyword>
<evidence type="ECO:0000256" key="17">
    <source>
        <dbReference type="SAM" id="MobiDB-lite"/>
    </source>
</evidence>
<dbReference type="Pfam" id="PF02961">
    <property type="entry name" value="SAM_BAF"/>
    <property type="match status" value="1"/>
</dbReference>
<name>A0A091DJQ5_FUKDA</name>
<dbReference type="Pfam" id="PF07654">
    <property type="entry name" value="C1-set"/>
    <property type="match status" value="1"/>
</dbReference>
<dbReference type="PROSITE" id="PS00290">
    <property type="entry name" value="IG_MHC"/>
    <property type="match status" value="1"/>
</dbReference>
<dbReference type="PANTHER" id="PTHR16675">
    <property type="entry name" value="MHC CLASS I-RELATED"/>
    <property type="match status" value="1"/>
</dbReference>
<dbReference type="InterPro" id="IPR036034">
    <property type="entry name" value="PDZ_sf"/>
</dbReference>
<dbReference type="InterPro" id="IPR036617">
    <property type="entry name" value="BAF_sf"/>
</dbReference>
<feature type="transmembrane region" description="Helical" evidence="18">
    <location>
        <begin position="1494"/>
        <end position="1520"/>
    </location>
</feature>
<evidence type="ECO:0000256" key="14">
    <source>
        <dbReference type="ARBA" id="ARBA00023319"/>
    </source>
</evidence>
<dbReference type="eggNOG" id="KOG3606">
    <property type="taxonomic scope" value="Eukaryota"/>
</dbReference>
<dbReference type="InterPro" id="IPR032756">
    <property type="entry name" value="DUF4685"/>
</dbReference>
<dbReference type="SUPFAM" id="SSF50156">
    <property type="entry name" value="PDZ domain-like"/>
    <property type="match status" value="1"/>
</dbReference>
<dbReference type="PROSITE" id="PS50106">
    <property type="entry name" value="PDZ"/>
    <property type="match status" value="1"/>
</dbReference>
<dbReference type="Gene3D" id="2.30.42.10">
    <property type="match status" value="1"/>
</dbReference>
<evidence type="ECO:0000313" key="22">
    <source>
        <dbReference type="Proteomes" id="UP000028990"/>
    </source>
</evidence>
<dbReference type="Pfam" id="PF00595">
    <property type="entry name" value="PDZ"/>
    <property type="match status" value="1"/>
</dbReference>
<accession>A0A091DJQ5</accession>
<evidence type="ECO:0000256" key="7">
    <source>
        <dbReference type="ARBA" id="ARBA00022753"/>
    </source>
</evidence>
<feature type="region of interest" description="Disordered" evidence="17">
    <location>
        <begin position="412"/>
        <end position="467"/>
    </location>
</feature>
<keyword evidence="7" id="KW-0967">Endosome</keyword>
<evidence type="ECO:0000256" key="2">
    <source>
        <dbReference type="ARBA" id="ARBA00004158"/>
    </source>
</evidence>
<feature type="compositionally biased region" description="Polar residues" evidence="17">
    <location>
        <begin position="791"/>
        <end position="813"/>
    </location>
</feature>
<dbReference type="Gene3D" id="3.30.500.10">
    <property type="entry name" value="MHC class I-like antigen recognition-like"/>
    <property type="match status" value="1"/>
</dbReference>
<protein>
    <submittedName>
        <fullName evidence="21">Uncharacterized protein</fullName>
    </submittedName>
</protein>
<comment type="subcellular location">
    <subcellularLocation>
        <location evidence="2">Early endosome membrane</location>
        <topology evidence="2">Single-pass type I membrane protein</topology>
    </subcellularLocation>
    <subcellularLocation>
        <location evidence="1">Endoplasmic reticulum membrane</location>
        <topology evidence="1">Single-pass type I membrane protein</topology>
    </subcellularLocation>
    <subcellularLocation>
        <location evidence="3">Golgi apparatus membrane</location>
        <topology evidence="3">Single-pass type I membrane protein</topology>
    </subcellularLocation>
    <subcellularLocation>
        <location evidence="15">Late endosome membrane</location>
        <topology evidence="15">Single-pass type I membrane protein</topology>
    </subcellularLocation>
</comment>
<evidence type="ECO:0000256" key="4">
    <source>
        <dbReference type="ARBA" id="ARBA00022451"/>
    </source>
</evidence>
<dbReference type="InterPro" id="IPR013783">
    <property type="entry name" value="Ig-like_fold"/>
</dbReference>
<dbReference type="InterPro" id="IPR037055">
    <property type="entry name" value="MHC_I-like_Ag-recog_sf"/>
</dbReference>
<dbReference type="Gene3D" id="2.60.40.10">
    <property type="entry name" value="Immunoglobulins"/>
    <property type="match status" value="1"/>
</dbReference>
<feature type="region of interest" description="Disordered" evidence="17">
    <location>
        <begin position="910"/>
        <end position="941"/>
    </location>
</feature>
<dbReference type="GO" id="GO:0031901">
    <property type="term" value="C:early endosome membrane"/>
    <property type="evidence" value="ECO:0007669"/>
    <property type="project" value="UniProtKB-SubCell"/>
</dbReference>
<reference evidence="21 22" key="1">
    <citation type="submission" date="2013-11" db="EMBL/GenBank/DDBJ databases">
        <title>The Damaraland mole rat (Fukomys damarensis) genome and evolution of African mole rats.</title>
        <authorList>
            <person name="Gladyshev V.N."/>
            <person name="Fang X."/>
        </authorList>
    </citation>
    <scope>NUCLEOTIDE SEQUENCE [LARGE SCALE GENOMIC DNA]</scope>
    <source>
        <tissue evidence="21">Liver</tissue>
    </source>
</reference>
<evidence type="ECO:0000256" key="8">
    <source>
        <dbReference type="ARBA" id="ARBA00022859"/>
    </source>
</evidence>
<dbReference type="GO" id="GO:0005789">
    <property type="term" value="C:endoplasmic reticulum membrane"/>
    <property type="evidence" value="ECO:0007669"/>
    <property type="project" value="UniProtKB-SubCell"/>
</dbReference>
<dbReference type="SUPFAM" id="SSF47798">
    <property type="entry name" value="Barrier-to-autointegration factor, BAF"/>
    <property type="match status" value="1"/>
</dbReference>
<feature type="region of interest" description="Disordered" evidence="17">
    <location>
        <begin position="530"/>
        <end position="550"/>
    </location>
</feature>
<evidence type="ECO:0000313" key="21">
    <source>
        <dbReference type="EMBL" id="KFO30693.1"/>
    </source>
</evidence>
<keyword evidence="12" id="KW-1015">Disulfide bond</keyword>
<feature type="domain" description="PDZ" evidence="19">
    <location>
        <begin position="1131"/>
        <end position="1201"/>
    </location>
</feature>
<dbReference type="InterPro" id="IPR036179">
    <property type="entry name" value="Ig-like_dom_sf"/>
</dbReference>
<dbReference type="InterPro" id="IPR004122">
    <property type="entry name" value="BAF_prot"/>
</dbReference>
<keyword evidence="4" id="KW-0490">MHC I</keyword>
<dbReference type="SMART" id="SM00407">
    <property type="entry name" value="IGc1"/>
    <property type="match status" value="1"/>
</dbReference>
<dbReference type="EMBL" id="KN122390">
    <property type="protein sequence ID" value="KFO30693.1"/>
    <property type="molecule type" value="Genomic_DNA"/>
</dbReference>
<keyword evidence="5 18" id="KW-0812">Transmembrane</keyword>
<dbReference type="PRINTS" id="PR01638">
    <property type="entry name" value="MHCCLASSI"/>
</dbReference>
<evidence type="ECO:0000256" key="18">
    <source>
        <dbReference type="SAM" id="Phobius"/>
    </source>
</evidence>
<dbReference type="GO" id="GO:0031902">
    <property type="term" value="C:late endosome membrane"/>
    <property type="evidence" value="ECO:0007669"/>
    <property type="project" value="UniProtKB-SubCell"/>
</dbReference>
<dbReference type="CDD" id="cd07698">
    <property type="entry name" value="IgC1_MHC_I_alpha3"/>
    <property type="match status" value="1"/>
</dbReference>
<keyword evidence="22" id="KW-1185">Reference proteome</keyword>
<dbReference type="InterPro" id="IPR003597">
    <property type="entry name" value="Ig_C1-set"/>
</dbReference>
<evidence type="ECO:0000256" key="3">
    <source>
        <dbReference type="ARBA" id="ARBA00004614"/>
    </source>
</evidence>
<dbReference type="Pfam" id="PF15737">
    <property type="entry name" value="DUF4685"/>
    <property type="match status" value="1"/>
</dbReference>
<dbReference type="SUPFAM" id="SSF48726">
    <property type="entry name" value="Immunoglobulin"/>
    <property type="match status" value="1"/>
</dbReference>
<evidence type="ECO:0000256" key="13">
    <source>
        <dbReference type="ARBA" id="ARBA00023180"/>
    </source>
</evidence>
<dbReference type="GO" id="GO:0002250">
    <property type="term" value="P:adaptive immune response"/>
    <property type="evidence" value="ECO:0007669"/>
    <property type="project" value="UniProtKB-KW"/>
</dbReference>
<feature type="compositionally biased region" description="Polar residues" evidence="17">
    <location>
        <begin position="124"/>
        <end position="140"/>
    </location>
</feature>
<gene>
    <name evidence="21" type="ORF">H920_07933</name>
</gene>
<dbReference type="InterPro" id="IPR050208">
    <property type="entry name" value="MHC_class-I_related"/>
</dbReference>
<evidence type="ECO:0000256" key="6">
    <source>
        <dbReference type="ARBA" id="ARBA00022729"/>
    </source>
</evidence>
<feature type="region of interest" description="Disordered" evidence="17">
    <location>
        <begin position="117"/>
        <end position="242"/>
    </location>
</feature>
<evidence type="ECO:0000256" key="10">
    <source>
        <dbReference type="ARBA" id="ARBA00023130"/>
    </source>
</evidence>
<dbReference type="SUPFAM" id="SSF54452">
    <property type="entry name" value="MHC antigen-recognition domain"/>
    <property type="match status" value="1"/>
</dbReference>
<evidence type="ECO:0000256" key="9">
    <source>
        <dbReference type="ARBA" id="ARBA00022989"/>
    </source>
</evidence>
<dbReference type="InterPro" id="IPR011161">
    <property type="entry name" value="MHC_I-like_Ag-recog"/>
</dbReference>
<dbReference type="FunFam" id="2.60.40.10:FF:000204">
    <property type="entry name" value="Major histocompatibility complex, class I-related protein"/>
    <property type="match status" value="1"/>
</dbReference>
<proteinExistence type="inferred from homology"/>
<feature type="compositionally biased region" description="Basic and acidic residues" evidence="17">
    <location>
        <begin position="776"/>
        <end position="789"/>
    </location>
</feature>
<dbReference type="Pfam" id="PF00129">
    <property type="entry name" value="MHC_I"/>
    <property type="match status" value="1"/>
</dbReference>
<dbReference type="PROSITE" id="PS50835">
    <property type="entry name" value="IG_LIKE"/>
    <property type="match status" value="1"/>
</dbReference>
<feature type="compositionally biased region" description="Basic and acidic residues" evidence="17">
    <location>
        <begin position="633"/>
        <end position="642"/>
    </location>
</feature>
<dbReference type="GO" id="GO:0003677">
    <property type="term" value="F:DNA binding"/>
    <property type="evidence" value="ECO:0007669"/>
    <property type="project" value="InterPro"/>
</dbReference>
<dbReference type="STRING" id="885580.ENSFDAP00000018294"/>
<evidence type="ECO:0000259" key="19">
    <source>
        <dbReference type="PROSITE" id="PS50106"/>
    </source>
</evidence>
<evidence type="ECO:0000256" key="1">
    <source>
        <dbReference type="ARBA" id="ARBA00004115"/>
    </source>
</evidence>
<dbReference type="InterPro" id="IPR011162">
    <property type="entry name" value="MHC_I/II-like_Ag-recog"/>
</dbReference>